<dbReference type="InterPro" id="IPR029012">
    <property type="entry name" value="Helix_hairpin_bin_sf"/>
</dbReference>
<feature type="compositionally biased region" description="Basic residues" evidence="7">
    <location>
        <begin position="187"/>
        <end position="197"/>
    </location>
</feature>
<feature type="compositionally biased region" description="Gly residues" evidence="7">
    <location>
        <begin position="501"/>
        <end position="512"/>
    </location>
</feature>
<dbReference type="PROSITE" id="PS51314">
    <property type="entry name" value="VPS37_C"/>
    <property type="match status" value="1"/>
</dbReference>
<dbReference type="Gene3D" id="1.10.287.660">
    <property type="entry name" value="Helix hairpin bin"/>
    <property type="match status" value="1"/>
</dbReference>
<feature type="region of interest" description="Disordered" evidence="7">
    <location>
        <begin position="456"/>
        <end position="520"/>
    </location>
</feature>
<protein>
    <recommendedName>
        <fullName evidence="8">VPS37 C-terminal domain-containing protein</fullName>
    </recommendedName>
</protein>
<feature type="region of interest" description="Disordered" evidence="7">
    <location>
        <begin position="154"/>
        <end position="276"/>
    </location>
</feature>
<gene>
    <name evidence="9" type="ORF">DFQ27_002359</name>
</gene>
<organism evidence="9 10">
    <name type="scientific">Actinomortierella ambigua</name>
    <dbReference type="NCBI Taxonomy" id="1343610"/>
    <lineage>
        <taxon>Eukaryota</taxon>
        <taxon>Fungi</taxon>
        <taxon>Fungi incertae sedis</taxon>
        <taxon>Mucoromycota</taxon>
        <taxon>Mortierellomycotina</taxon>
        <taxon>Mortierellomycetes</taxon>
        <taxon>Mortierellales</taxon>
        <taxon>Mortierellaceae</taxon>
        <taxon>Actinomortierella</taxon>
    </lineage>
</organism>
<dbReference type="PANTHER" id="PTHR13678:SF2">
    <property type="entry name" value="VACUOLAR PROTEIN SORTING-ASSOCIATED PROTEIN 37A"/>
    <property type="match status" value="1"/>
</dbReference>
<name>A0A9P6Q8P2_9FUNG</name>
<dbReference type="Proteomes" id="UP000807716">
    <property type="component" value="Unassembled WGS sequence"/>
</dbReference>
<keyword evidence="5 6" id="KW-0653">Protein transport</keyword>
<evidence type="ECO:0000256" key="5">
    <source>
        <dbReference type="ARBA" id="ARBA00022927"/>
    </source>
</evidence>
<comment type="caution">
    <text evidence="9">The sequence shown here is derived from an EMBL/GenBank/DDBJ whole genome shotgun (WGS) entry which is preliminary data.</text>
</comment>
<feature type="compositionally biased region" description="Gly residues" evidence="7">
    <location>
        <begin position="457"/>
        <end position="474"/>
    </location>
</feature>
<comment type="similarity">
    <text evidence="2">Belongs to the VPS37 family.</text>
</comment>
<keyword evidence="4" id="KW-0967">Endosome</keyword>
<evidence type="ECO:0000256" key="6">
    <source>
        <dbReference type="PROSITE-ProRule" id="PRU00646"/>
    </source>
</evidence>
<evidence type="ECO:0000256" key="7">
    <source>
        <dbReference type="SAM" id="MobiDB-lite"/>
    </source>
</evidence>
<evidence type="ECO:0000313" key="9">
    <source>
        <dbReference type="EMBL" id="KAG0262377.1"/>
    </source>
</evidence>
<evidence type="ECO:0000256" key="3">
    <source>
        <dbReference type="ARBA" id="ARBA00022448"/>
    </source>
</evidence>
<comment type="subcellular location">
    <subcellularLocation>
        <location evidence="1">Endosome</location>
    </subcellularLocation>
</comment>
<reference evidence="9" key="1">
    <citation type="journal article" date="2020" name="Fungal Divers.">
        <title>Resolving the Mortierellaceae phylogeny through synthesis of multi-gene phylogenetics and phylogenomics.</title>
        <authorList>
            <person name="Vandepol N."/>
            <person name="Liber J."/>
            <person name="Desiro A."/>
            <person name="Na H."/>
            <person name="Kennedy M."/>
            <person name="Barry K."/>
            <person name="Grigoriev I.V."/>
            <person name="Miller A.N."/>
            <person name="O'Donnell K."/>
            <person name="Stajich J.E."/>
            <person name="Bonito G."/>
        </authorList>
    </citation>
    <scope>NUCLEOTIDE SEQUENCE</scope>
    <source>
        <strain evidence="9">BC1065</strain>
    </source>
</reference>
<evidence type="ECO:0000259" key="8">
    <source>
        <dbReference type="PROSITE" id="PS51314"/>
    </source>
</evidence>
<dbReference type="GO" id="GO:0006612">
    <property type="term" value="P:protein targeting to membrane"/>
    <property type="evidence" value="ECO:0007669"/>
    <property type="project" value="TreeGrafter"/>
</dbReference>
<feature type="compositionally biased region" description="Low complexity" evidence="7">
    <location>
        <begin position="159"/>
        <end position="186"/>
    </location>
</feature>
<dbReference type="PANTHER" id="PTHR13678">
    <property type="entry name" value="VACUOLAR PROTEIN SORTING-ASSOCIATED PROTEIN 37"/>
    <property type="match status" value="1"/>
</dbReference>
<keyword evidence="10" id="KW-1185">Reference proteome</keyword>
<dbReference type="SUPFAM" id="SSF140111">
    <property type="entry name" value="Endosomal sorting complex assembly domain"/>
    <property type="match status" value="1"/>
</dbReference>
<feature type="compositionally biased region" description="Polar residues" evidence="7">
    <location>
        <begin position="217"/>
        <end position="234"/>
    </location>
</feature>
<dbReference type="OrthoDB" id="10260857at2759"/>
<dbReference type="AlphaFoldDB" id="A0A9P6Q8P2"/>
<evidence type="ECO:0000256" key="1">
    <source>
        <dbReference type="ARBA" id="ARBA00004177"/>
    </source>
</evidence>
<dbReference type="InterPro" id="IPR009851">
    <property type="entry name" value="Mod_r"/>
</dbReference>
<sequence>MMLKMVPSVRPASVDDSLFNVILNLGSSSSSTPSSPIASSTSGRLPQDLSRTQPVTMTIFLPPSFPEVPPRITIFPTVRHLYVDGSVHPAEVTGHEKLKPDGWFTYANLGALVKELVDSIQETGVLVDPHYLPQHHHLNRTGSSSVNSLATSMGSLQLNNNNGSSNYNNTNHSNNDNSNTTSSSSHSQHHPPHHAPSLHHPTTAKQPLGHMGINGIDSVNGSMANRTRIDQNPPSYDYAHKPPPPIPARTNSHTAYGGSSTNSLGNHGNASSSPSSTASYAAAQSIEAKIVLGLTQDQVTELLESPIAFEHFVNNLKMVAESRILKREWWAGNDNVARRTLAMEAELRDLHARTTTGYEEAVRLQQQLEEKLRQQQDALWRFKPENMHSRLRTAMAESEELSDSVQLSYLEDRLDTDSFIRQYRELRKVYHMRGMKNERLASTLKPLSTPSASLGIITGGPGGGGSMGSAGLGHGSTNSGSLVNGAQPAPSLADVESARTGNGGSGGGGSNGNGESWVVL</sequence>
<feature type="compositionally biased region" description="Polar residues" evidence="7">
    <location>
        <begin position="249"/>
        <end position="269"/>
    </location>
</feature>
<proteinExistence type="inferred from homology"/>
<dbReference type="GO" id="GO:0043162">
    <property type="term" value="P:ubiquitin-dependent protein catabolic process via the multivesicular body sorting pathway"/>
    <property type="evidence" value="ECO:0007669"/>
    <property type="project" value="TreeGrafter"/>
</dbReference>
<keyword evidence="3 6" id="KW-0813">Transport</keyword>
<dbReference type="GO" id="GO:0006623">
    <property type="term" value="P:protein targeting to vacuole"/>
    <property type="evidence" value="ECO:0007669"/>
    <property type="project" value="TreeGrafter"/>
</dbReference>
<evidence type="ECO:0000313" key="10">
    <source>
        <dbReference type="Proteomes" id="UP000807716"/>
    </source>
</evidence>
<dbReference type="Pfam" id="PF07200">
    <property type="entry name" value="Mod_r"/>
    <property type="match status" value="1"/>
</dbReference>
<evidence type="ECO:0000256" key="2">
    <source>
        <dbReference type="ARBA" id="ARBA00007617"/>
    </source>
</evidence>
<evidence type="ECO:0000256" key="4">
    <source>
        <dbReference type="ARBA" id="ARBA00022753"/>
    </source>
</evidence>
<feature type="region of interest" description="Disordered" evidence="7">
    <location>
        <begin position="27"/>
        <end position="49"/>
    </location>
</feature>
<accession>A0A9P6Q8P2</accession>
<feature type="compositionally biased region" description="Low complexity" evidence="7">
    <location>
        <begin position="27"/>
        <end position="42"/>
    </location>
</feature>
<feature type="domain" description="VPS37 C-terminal" evidence="8">
    <location>
        <begin position="365"/>
        <end position="454"/>
    </location>
</feature>
<dbReference type="EMBL" id="JAAAJB010000189">
    <property type="protein sequence ID" value="KAG0262377.1"/>
    <property type="molecule type" value="Genomic_DNA"/>
</dbReference>
<dbReference type="InterPro" id="IPR037202">
    <property type="entry name" value="ESCRT_assembly_dom"/>
</dbReference>
<dbReference type="GO" id="GO:0000813">
    <property type="term" value="C:ESCRT I complex"/>
    <property type="evidence" value="ECO:0007669"/>
    <property type="project" value="TreeGrafter"/>
</dbReference>